<dbReference type="RefSeq" id="WP_266860544.1">
    <property type="nucleotide sequence ID" value="NZ_JAPEMW010000001.1"/>
</dbReference>
<keyword evidence="2" id="KW-1185">Reference proteome</keyword>
<dbReference type="EMBL" id="JAWMAJ010000013">
    <property type="protein sequence ID" value="MDV7215440.1"/>
    <property type="molecule type" value="Genomic_DNA"/>
</dbReference>
<reference evidence="1 2" key="1">
    <citation type="submission" date="2023-10" db="EMBL/GenBank/DDBJ databases">
        <title>Characterization of rhizosphere-enriched actinobacteria from wheat plants lab-grown on chernevaya soil.</title>
        <authorList>
            <person name="Tikhonova E.N."/>
            <person name="Konopkin A."/>
            <person name="Kravchenko I.K."/>
        </authorList>
    </citation>
    <scope>NUCLEOTIDE SEQUENCE [LARGE SCALE GENOMIC DNA]</scope>
    <source>
        <strain evidence="1 2">RR29</strain>
    </source>
</reference>
<evidence type="ECO:0000313" key="2">
    <source>
        <dbReference type="Proteomes" id="UP001187346"/>
    </source>
</evidence>
<gene>
    <name evidence="1" type="ORF">R5A26_05710</name>
</gene>
<comment type="caution">
    <text evidence="1">The sequence shown here is derived from an EMBL/GenBank/DDBJ whole genome shotgun (WGS) entry which is preliminary data.</text>
</comment>
<protein>
    <submittedName>
        <fullName evidence="1">Uncharacterized protein</fullName>
    </submittedName>
</protein>
<dbReference type="Proteomes" id="UP001187346">
    <property type="component" value="Unassembled WGS sequence"/>
</dbReference>
<proteinExistence type="predicted"/>
<organism evidence="1 2">
    <name type="scientific">Streptomyces prunicolor</name>
    <dbReference type="NCBI Taxonomy" id="67348"/>
    <lineage>
        <taxon>Bacteria</taxon>
        <taxon>Bacillati</taxon>
        <taxon>Actinomycetota</taxon>
        <taxon>Actinomycetes</taxon>
        <taxon>Kitasatosporales</taxon>
        <taxon>Streptomycetaceae</taxon>
        <taxon>Streptomyces</taxon>
    </lineage>
</organism>
<evidence type="ECO:0000313" key="1">
    <source>
        <dbReference type="EMBL" id="MDV7215440.1"/>
    </source>
</evidence>
<sequence length="140" mass="14696">MTISLSNLIESTELYGGAIARLDHGLLVVASPDSVDSHTGWDPAVEPIHAGRDSIYVSAQQAASGPVAVVCVAGPYAPQGLELLFAGRIELSRPTLSIYDPNDVVNLRLPVDGAVNRVEIYGDAADESGQLVIVLTSLDE</sequence>
<name>A0ABU4F4C2_9ACTN</name>
<accession>A0ABU4F4C2</accession>